<evidence type="ECO:0008006" key="2">
    <source>
        <dbReference type="Google" id="ProtNLM"/>
    </source>
</evidence>
<protein>
    <recommendedName>
        <fullName evidence="2">Zinc finger, CCHC-type, retrotransposon Gag domain protein</fullName>
    </recommendedName>
</protein>
<organism evidence="1">
    <name type="scientific">Tanacetum cinerariifolium</name>
    <name type="common">Dalmatian daisy</name>
    <name type="synonym">Chrysanthemum cinerariifolium</name>
    <dbReference type="NCBI Taxonomy" id="118510"/>
    <lineage>
        <taxon>Eukaryota</taxon>
        <taxon>Viridiplantae</taxon>
        <taxon>Streptophyta</taxon>
        <taxon>Embryophyta</taxon>
        <taxon>Tracheophyta</taxon>
        <taxon>Spermatophyta</taxon>
        <taxon>Magnoliopsida</taxon>
        <taxon>eudicotyledons</taxon>
        <taxon>Gunneridae</taxon>
        <taxon>Pentapetalae</taxon>
        <taxon>asterids</taxon>
        <taxon>campanulids</taxon>
        <taxon>Asterales</taxon>
        <taxon>Asteraceae</taxon>
        <taxon>Asteroideae</taxon>
        <taxon>Anthemideae</taxon>
        <taxon>Anthemidinae</taxon>
        <taxon>Tanacetum</taxon>
    </lineage>
</organism>
<reference evidence="1" key="1">
    <citation type="journal article" date="2019" name="Sci. Rep.">
        <title>Draft genome of Tanacetum cinerariifolium, the natural source of mosquito coil.</title>
        <authorList>
            <person name="Yamashiro T."/>
            <person name="Shiraishi A."/>
            <person name="Satake H."/>
            <person name="Nakayama K."/>
        </authorList>
    </citation>
    <scope>NUCLEOTIDE SEQUENCE</scope>
</reference>
<name>A0A699SPE2_TANCI</name>
<feature type="non-terminal residue" evidence="1">
    <location>
        <position position="51"/>
    </location>
</feature>
<gene>
    <name evidence="1" type="ORF">Tci_871242</name>
</gene>
<feature type="non-terminal residue" evidence="1">
    <location>
        <position position="1"/>
    </location>
</feature>
<sequence>MVNTRTDAELVAAVQNALQTLLPQIRAEIREEFRTGSGPSGSGGNPPSVTI</sequence>
<evidence type="ECO:0000313" key="1">
    <source>
        <dbReference type="EMBL" id="GFC99272.1"/>
    </source>
</evidence>
<dbReference type="AlphaFoldDB" id="A0A699SPE2"/>
<dbReference type="EMBL" id="BKCJ011177347">
    <property type="protein sequence ID" value="GFC99272.1"/>
    <property type="molecule type" value="Genomic_DNA"/>
</dbReference>
<proteinExistence type="predicted"/>
<comment type="caution">
    <text evidence="1">The sequence shown here is derived from an EMBL/GenBank/DDBJ whole genome shotgun (WGS) entry which is preliminary data.</text>
</comment>
<accession>A0A699SPE2</accession>